<feature type="transmembrane region" description="Helical" evidence="2">
    <location>
        <begin position="250"/>
        <end position="272"/>
    </location>
</feature>
<keyword evidence="2" id="KW-0812">Transmembrane</keyword>
<dbReference type="eggNOG" id="ENOG50309MF">
    <property type="taxonomic scope" value="Bacteria"/>
</dbReference>
<name>A0A0R1GZU0_9LACO</name>
<comment type="caution">
    <text evidence="3">The sequence shown here is derived from an EMBL/GenBank/DDBJ whole genome shotgun (WGS) entry which is preliminary data.</text>
</comment>
<reference evidence="3 4" key="1">
    <citation type="journal article" date="2015" name="Genome Announc.">
        <title>Expanding the biotechnology potential of lactobacilli through comparative genomics of 213 strains and associated genera.</title>
        <authorList>
            <person name="Sun Z."/>
            <person name="Harris H.M."/>
            <person name="McCann A."/>
            <person name="Guo C."/>
            <person name="Argimon S."/>
            <person name="Zhang W."/>
            <person name="Yang X."/>
            <person name="Jeffery I.B."/>
            <person name="Cooney J.C."/>
            <person name="Kagawa T.F."/>
            <person name="Liu W."/>
            <person name="Song Y."/>
            <person name="Salvetti E."/>
            <person name="Wrobel A."/>
            <person name="Rasinkangas P."/>
            <person name="Parkhill J."/>
            <person name="Rea M.C."/>
            <person name="O'Sullivan O."/>
            <person name="Ritari J."/>
            <person name="Douillard F.P."/>
            <person name="Paul Ross R."/>
            <person name="Yang R."/>
            <person name="Briner A.E."/>
            <person name="Felis G.E."/>
            <person name="de Vos W.M."/>
            <person name="Barrangou R."/>
            <person name="Klaenhammer T.R."/>
            <person name="Caufield P.W."/>
            <person name="Cui Y."/>
            <person name="Zhang H."/>
            <person name="O'Toole P.W."/>
        </authorList>
    </citation>
    <scope>NUCLEOTIDE SEQUENCE [LARGE SCALE GENOMIC DNA]</scope>
    <source>
        <strain evidence="3 4">ATCC 53295</strain>
    </source>
</reference>
<evidence type="ECO:0000256" key="1">
    <source>
        <dbReference type="SAM" id="MobiDB-lite"/>
    </source>
</evidence>
<feature type="transmembrane region" description="Helical" evidence="2">
    <location>
        <begin position="211"/>
        <end position="230"/>
    </location>
</feature>
<evidence type="ECO:0000256" key="2">
    <source>
        <dbReference type="SAM" id="Phobius"/>
    </source>
</evidence>
<dbReference type="Proteomes" id="UP000051176">
    <property type="component" value="Unassembled WGS sequence"/>
</dbReference>
<accession>A0A0R1GZU0</accession>
<keyword evidence="4" id="KW-1185">Reference proteome</keyword>
<organism evidence="3 4">
    <name type="scientific">Levilactobacillus parabrevis ATCC 53295</name>
    <dbReference type="NCBI Taxonomy" id="1267003"/>
    <lineage>
        <taxon>Bacteria</taxon>
        <taxon>Bacillati</taxon>
        <taxon>Bacillota</taxon>
        <taxon>Bacilli</taxon>
        <taxon>Lactobacillales</taxon>
        <taxon>Lactobacillaceae</taxon>
        <taxon>Levilactobacillus</taxon>
    </lineage>
</organism>
<dbReference type="EMBL" id="AZCZ01000001">
    <property type="protein sequence ID" value="KRK39679.1"/>
    <property type="molecule type" value="Genomic_DNA"/>
</dbReference>
<sequence length="280" mass="29535">MVLVSENSRMARYHSDESENSQQQPQEPQQTYQRRPALARWVAVLVVLFTLSIGLKVTVFNANYTAGVVSRSNVGQKVTNQLNNELESLGVSGSPVTAGIVQPYLAQGVAQLYGQAATTTIDSSELATAISTQAQTMGVTATSGMTTALVKEAQKTVKAAFSTPAMIQASAKIQRAKTLDFWLMIATVLLAIVTVMYAFSVRHVMASLGPGLALGGLLTGLIGGVGYYLLPALIPASTATVTSMITTVGRSGIGVIIFAGVAEIVLGLLVMLGHRTFRKD</sequence>
<dbReference type="PATRIC" id="fig|1267003.4.peg.27"/>
<keyword evidence="2" id="KW-1133">Transmembrane helix</keyword>
<feature type="region of interest" description="Disordered" evidence="1">
    <location>
        <begin position="1"/>
        <end position="32"/>
    </location>
</feature>
<proteinExistence type="predicted"/>
<feature type="transmembrane region" description="Helical" evidence="2">
    <location>
        <begin position="181"/>
        <end position="199"/>
    </location>
</feature>
<feature type="transmembrane region" description="Helical" evidence="2">
    <location>
        <begin position="38"/>
        <end position="55"/>
    </location>
</feature>
<keyword evidence="2" id="KW-0472">Membrane</keyword>
<dbReference type="AlphaFoldDB" id="A0A0R1GZU0"/>
<evidence type="ECO:0000313" key="3">
    <source>
        <dbReference type="EMBL" id="KRK39679.1"/>
    </source>
</evidence>
<protein>
    <submittedName>
        <fullName evidence="3">Uncharacterized protein</fullName>
    </submittedName>
</protein>
<evidence type="ECO:0000313" key="4">
    <source>
        <dbReference type="Proteomes" id="UP000051176"/>
    </source>
</evidence>
<feature type="compositionally biased region" description="Low complexity" evidence="1">
    <location>
        <begin position="20"/>
        <end position="32"/>
    </location>
</feature>
<gene>
    <name evidence="3" type="ORF">FD07_GL000028</name>
</gene>